<reference evidence="2 3" key="1">
    <citation type="submission" date="2019-07" db="EMBL/GenBank/DDBJ databases">
        <title>Whole genome shotgun sequence of Segetibacter aerophilus NBRC 106135.</title>
        <authorList>
            <person name="Hosoyama A."/>
            <person name="Uohara A."/>
            <person name="Ohji S."/>
            <person name="Ichikawa N."/>
        </authorList>
    </citation>
    <scope>NUCLEOTIDE SEQUENCE [LARGE SCALE GENOMIC DNA]</scope>
    <source>
        <strain evidence="2 3">NBRC 106135</strain>
    </source>
</reference>
<feature type="compositionally biased region" description="Low complexity" evidence="1">
    <location>
        <begin position="122"/>
        <end position="135"/>
    </location>
</feature>
<evidence type="ECO:0000256" key="1">
    <source>
        <dbReference type="SAM" id="MobiDB-lite"/>
    </source>
</evidence>
<feature type="compositionally biased region" description="Basic and acidic residues" evidence="1">
    <location>
        <begin position="97"/>
        <end position="121"/>
    </location>
</feature>
<keyword evidence="3" id="KW-1185">Reference proteome</keyword>
<organism evidence="2 3">
    <name type="scientific">Segetibacter aerophilus</name>
    <dbReference type="NCBI Taxonomy" id="670293"/>
    <lineage>
        <taxon>Bacteria</taxon>
        <taxon>Pseudomonadati</taxon>
        <taxon>Bacteroidota</taxon>
        <taxon>Chitinophagia</taxon>
        <taxon>Chitinophagales</taxon>
        <taxon>Chitinophagaceae</taxon>
        <taxon>Segetibacter</taxon>
    </lineage>
</organism>
<dbReference type="RefSeq" id="WP_147201606.1">
    <property type="nucleotide sequence ID" value="NZ_BJYT01000001.1"/>
</dbReference>
<feature type="compositionally biased region" description="Polar residues" evidence="1">
    <location>
        <begin position="20"/>
        <end position="37"/>
    </location>
</feature>
<name>A0A512B6P3_9BACT</name>
<feature type="region of interest" description="Disordered" evidence="1">
    <location>
        <begin position="74"/>
        <end position="135"/>
    </location>
</feature>
<sequence>MKIPLLLIIAASVTIIGCSSSSYPDSRQYPQSRQYPSGSDRYPYPTYPSNNGRNGDLIVTRDGRVLDRNGRIVGTTRNVPSNQGRQIYGSRQGRPYYENERRRNERYNNRRNDERYEKEYRGNNNRRNGNYYDNK</sequence>
<dbReference type="AlphaFoldDB" id="A0A512B6P3"/>
<dbReference type="PROSITE" id="PS51257">
    <property type="entry name" value="PROKAR_LIPOPROTEIN"/>
    <property type="match status" value="1"/>
</dbReference>
<feature type="region of interest" description="Disordered" evidence="1">
    <location>
        <begin position="20"/>
        <end position="57"/>
    </location>
</feature>
<protein>
    <recommendedName>
        <fullName evidence="4">Lipoprotein</fullName>
    </recommendedName>
</protein>
<dbReference type="EMBL" id="BJYT01000001">
    <property type="protein sequence ID" value="GEO07643.1"/>
    <property type="molecule type" value="Genomic_DNA"/>
</dbReference>
<feature type="compositionally biased region" description="Polar residues" evidence="1">
    <location>
        <begin position="75"/>
        <end position="85"/>
    </location>
</feature>
<gene>
    <name evidence="2" type="ORF">SAE01_01390</name>
</gene>
<comment type="caution">
    <text evidence="2">The sequence shown here is derived from an EMBL/GenBank/DDBJ whole genome shotgun (WGS) entry which is preliminary data.</text>
</comment>
<evidence type="ECO:0000313" key="3">
    <source>
        <dbReference type="Proteomes" id="UP000321513"/>
    </source>
</evidence>
<accession>A0A512B6P3</accession>
<dbReference type="Proteomes" id="UP000321513">
    <property type="component" value="Unassembled WGS sequence"/>
</dbReference>
<proteinExistence type="predicted"/>
<evidence type="ECO:0000313" key="2">
    <source>
        <dbReference type="EMBL" id="GEO07643.1"/>
    </source>
</evidence>
<evidence type="ECO:0008006" key="4">
    <source>
        <dbReference type="Google" id="ProtNLM"/>
    </source>
</evidence>